<name>A0ABR9YH02_9PROT</name>
<evidence type="ECO:0000313" key="1">
    <source>
        <dbReference type="EMBL" id="MBF0877622.1"/>
    </source>
</evidence>
<accession>A0ABR9YH02</accession>
<protein>
    <submittedName>
        <fullName evidence="1">Uncharacterized protein</fullName>
    </submittedName>
</protein>
<proteinExistence type="predicted"/>
<dbReference type="Proteomes" id="UP000630952">
    <property type="component" value="Unassembled WGS sequence"/>
</dbReference>
<keyword evidence="2" id="KW-1185">Reference proteome</keyword>
<sequence length="53" mass="6080">MSERTDTERLDWLEKQGAFAVLDGNREDHPIDWECASNARKEIDAAMDAEERG</sequence>
<reference evidence="2" key="1">
    <citation type="submission" date="2020-04" db="EMBL/GenBank/DDBJ databases">
        <title>Description of novel Gluconacetobacter.</title>
        <authorList>
            <person name="Sombolestani A."/>
        </authorList>
    </citation>
    <scope>NUCLEOTIDE SEQUENCE [LARGE SCALE GENOMIC DNA]</scope>
    <source>
        <strain evidence="2">LMG 27748</strain>
    </source>
</reference>
<evidence type="ECO:0000313" key="2">
    <source>
        <dbReference type="Proteomes" id="UP000630952"/>
    </source>
</evidence>
<dbReference type="RefSeq" id="WP_194255939.1">
    <property type="nucleotide sequence ID" value="NZ_JABCQO010000011.1"/>
</dbReference>
<comment type="caution">
    <text evidence="1">The sequence shown here is derived from an EMBL/GenBank/DDBJ whole genome shotgun (WGS) entry which is preliminary data.</text>
</comment>
<reference evidence="1 2" key="2">
    <citation type="submission" date="2020-11" db="EMBL/GenBank/DDBJ databases">
        <title>Description of novel Gluconobacter species.</title>
        <authorList>
            <person name="Cleenwerck I."/>
            <person name="Cnockaert M."/>
            <person name="Borremans W."/>
            <person name="Wieme A.D."/>
            <person name="De Vuyst L."/>
            <person name="Vandamme P."/>
        </authorList>
    </citation>
    <scope>NUCLEOTIDE SEQUENCE [LARGE SCALE GENOMIC DNA]</scope>
    <source>
        <strain evidence="1 2">LMG 27748</strain>
    </source>
</reference>
<organism evidence="1 2">
    <name type="scientific">Gluconobacter cerevisiae</name>
    <dbReference type="NCBI Taxonomy" id="1379734"/>
    <lineage>
        <taxon>Bacteria</taxon>
        <taxon>Pseudomonadati</taxon>
        <taxon>Pseudomonadota</taxon>
        <taxon>Alphaproteobacteria</taxon>
        <taxon>Acetobacterales</taxon>
        <taxon>Acetobacteraceae</taxon>
        <taxon>Gluconobacter</taxon>
    </lineage>
</organism>
<gene>
    <name evidence="1" type="ORF">HKD21_12305</name>
</gene>
<dbReference type="EMBL" id="JABCQO010000011">
    <property type="protein sequence ID" value="MBF0877622.1"/>
    <property type="molecule type" value="Genomic_DNA"/>
</dbReference>